<dbReference type="InParanoid" id="A0A6P5LV82"/>
<dbReference type="GO" id="GO:0030500">
    <property type="term" value="P:regulation of bone mineralization"/>
    <property type="evidence" value="ECO:0007669"/>
    <property type="project" value="TreeGrafter"/>
</dbReference>
<keyword evidence="6" id="KW-1185">Reference proteome</keyword>
<feature type="signal peptide" evidence="5">
    <location>
        <begin position="1"/>
        <end position="27"/>
    </location>
</feature>
<dbReference type="GO" id="GO:0007165">
    <property type="term" value="P:signal transduction"/>
    <property type="evidence" value="ECO:0007669"/>
    <property type="project" value="InterPro"/>
</dbReference>
<feature type="compositionally biased region" description="Basic and acidic residues" evidence="4">
    <location>
        <begin position="135"/>
        <end position="169"/>
    </location>
</feature>
<dbReference type="SUPFAM" id="SSF48552">
    <property type="entry name" value="Serum albumin-like"/>
    <property type="match status" value="2"/>
</dbReference>
<gene>
    <name evidence="7" type="primary">ECM1</name>
</gene>
<dbReference type="InterPro" id="IPR020858">
    <property type="entry name" value="Serum_albumin-like"/>
</dbReference>
<dbReference type="RefSeq" id="XP_020860169.1">
    <property type="nucleotide sequence ID" value="XM_021004510.1"/>
</dbReference>
<dbReference type="Proteomes" id="UP000515140">
    <property type="component" value="Unplaced"/>
</dbReference>
<dbReference type="Pfam" id="PF05782">
    <property type="entry name" value="ECM1"/>
    <property type="match status" value="1"/>
</dbReference>
<dbReference type="AlphaFoldDB" id="A0A6P5LV82"/>
<dbReference type="GO" id="GO:0005615">
    <property type="term" value="C:extracellular space"/>
    <property type="evidence" value="ECO:0007669"/>
    <property type="project" value="InterPro"/>
</dbReference>
<feature type="region of interest" description="Disordered" evidence="4">
    <location>
        <begin position="556"/>
        <end position="582"/>
    </location>
</feature>
<accession>A0A6P5LV82</accession>
<dbReference type="GeneID" id="110220485"/>
<protein>
    <submittedName>
        <fullName evidence="7">LOW QUALITY PROTEIN: extracellular matrix protein 1</fullName>
    </submittedName>
</protein>
<proteinExistence type="predicted"/>
<dbReference type="KEGG" id="pcw:110220485"/>
<evidence type="ECO:0000313" key="6">
    <source>
        <dbReference type="Proteomes" id="UP000515140"/>
    </source>
</evidence>
<feature type="region of interest" description="Disordered" evidence="4">
    <location>
        <begin position="125"/>
        <end position="215"/>
    </location>
</feature>
<evidence type="ECO:0000256" key="5">
    <source>
        <dbReference type="SAM" id="SignalP"/>
    </source>
</evidence>
<sequence length="582" mass="65201">MPSTSPTMGCLSTAALVFTVLALGASASQGGPKPFEQKEVIPEHVFFSQEEVGYAAPPAPSRLQKPILKDPIPPQHIFEGQKAVYDLFEDFPLQQAQSPQRIPLEKKVPIPNEAIPLQEEVQPSQHLPMGQEEESPFHPPRDHGFSQQEQKEIDPSHPEGHPNAQREEMPTPQMINEHPGPESSHPNKPHRCQQDPHSQGWSHQLDGFPPGRPSPDNINRICFPNAKHVVYGPWNLPQTGYSHLSRQGHALNFLETGYTDCCRRHKTDQLGCATGVWADALFRFCESEFSVKTRPYSCCSLQGEARLSCFQEHASLPDYQPVPGPCPTHTPRPSSGLELSFPPGVPTRGNVRNICRLWRFRSIPRGLPGMDYIQQQLQALMQLEGKFRHCCHQGDNHTCARQAWEDVLDSYCNEEMAIKTHHHMCCHRSPLSARDACFARHAPYPNYDRDILTIDLSRITPNTMNQLCGHQKVLTKHKQIPGLIRNMTARCCKLPLPEQGFCAEEEKSAFIKDLCGSRRDSWRDTNLCCDETPGYGQTSCFNAHYLRNVALVAGVAQKPKDQPGPGTTELPPASPTPEHKGE</sequence>
<keyword evidence="5" id="KW-0732">Signal</keyword>
<evidence type="ECO:0000313" key="7">
    <source>
        <dbReference type="RefSeq" id="XP_020860169.1"/>
    </source>
</evidence>
<keyword evidence="2" id="KW-0964">Secreted</keyword>
<dbReference type="InterPro" id="IPR008605">
    <property type="entry name" value="ECM1"/>
</dbReference>
<evidence type="ECO:0000256" key="3">
    <source>
        <dbReference type="ARBA" id="ARBA00022737"/>
    </source>
</evidence>
<comment type="subcellular location">
    <subcellularLocation>
        <location evidence="1">Secreted</location>
    </subcellularLocation>
</comment>
<keyword evidence="3" id="KW-0677">Repeat</keyword>
<organism evidence="6 7">
    <name type="scientific">Phascolarctos cinereus</name>
    <name type="common">Koala</name>
    <dbReference type="NCBI Taxonomy" id="38626"/>
    <lineage>
        <taxon>Eukaryota</taxon>
        <taxon>Metazoa</taxon>
        <taxon>Chordata</taxon>
        <taxon>Craniata</taxon>
        <taxon>Vertebrata</taxon>
        <taxon>Euteleostomi</taxon>
        <taxon>Mammalia</taxon>
        <taxon>Metatheria</taxon>
        <taxon>Diprotodontia</taxon>
        <taxon>Phascolarctidae</taxon>
        <taxon>Phascolarctos</taxon>
    </lineage>
</organism>
<dbReference type="CTD" id="1893"/>
<evidence type="ECO:0000256" key="2">
    <source>
        <dbReference type="ARBA" id="ARBA00022525"/>
    </source>
</evidence>
<evidence type="ECO:0000256" key="1">
    <source>
        <dbReference type="ARBA" id="ARBA00004613"/>
    </source>
</evidence>
<dbReference type="FunCoup" id="A0A6P5LV82">
    <property type="interactions" value="298"/>
</dbReference>
<feature type="chain" id="PRO_5028430719" evidence="5">
    <location>
        <begin position="28"/>
        <end position="582"/>
    </location>
</feature>
<dbReference type="PANTHER" id="PTHR16776">
    <property type="entry name" value="EXTRACELLULAR MATRIX PROTEIN 1"/>
    <property type="match status" value="1"/>
</dbReference>
<dbReference type="PANTHER" id="PTHR16776:SF3">
    <property type="entry name" value="EXTRACELLULAR MATRIX PROTEIN 1"/>
    <property type="match status" value="1"/>
</dbReference>
<name>A0A6P5LV82_PHACI</name>
<evidence type="ECO:0000256" key="4">
    <source>
        <dbReference type="SAM" id="MobiDB-lite"/>
    </source>
</evidence>
<reference evidence="7" key="1">
    <citation type="submission" date="2025-08" db="UniProtKB">
        <authorList>
            <consortium name="RefSeq"/>
        </authorList>
    </citation>
    <scope>IDENTIFICATION</scope>
    <source>
        <tissue evidence="7">Spleen</tissue>
    </source>
</reference>
<dbReference type="Gene3D" id="1.10.246.10">
    <property type="match status" value="2"/>
</dbReference>